<accession>A0A5B7X7R5</accession>
<dbReference type="RefSeq" id="WP_139067713.1">
    <property type="nucleotide sequence ID" value="NZ_CP040812.1"/>
</dbReference>
<feature type="signal peptide" evidence="1">
    <location>
        <begin position="1"/>
        <end position="24"/>
    </location>
</feature>
<dbReference type="EMBL" id="CP040812">
    <property type="protein sequence ID" value="QCY71165.1"/>
    <property type="molecule type" value="Genomic_DNA"/>
</dbReference>
<gene>
    <name evidence="2" type="ORF">FHG64_18200</name>
</gene>
<evidence type="ECO:0008006" key="4">
    <source>
        <dbReference type="Google" id="ProtNLM"/>
    </source>
</evidence>
<reference evidence="2 3" key="1">
    <citation type="submission" date="2019-06" db="EMBL/GenBank/DDBJ databases">
        <title>Complete genome sequence of Antarcticibacterium flavum KCTC 52984T from an Antarctic marine sediment.</title>
        <authorList>
            <person name="Lee Y.M."/>
            <person name="Shin S.C."/>
        </authorList>
    </citation>
    <scope>NUCLEOTIDE SEQUENCE [LARGE SCALE GENOMIC DNA]</scope>
    <source>
        <strain evidence="2 3">KCTC 52984</strain>
    </source>
</reference>
<dbReference type="PANTHER" id="PTHR31460">
    <property type="match status" value="1"/>
</dbReference>
<dbReference type="SUPFAM" id="SSF63829">
    <property type="entry name" value="Calcium-dependent phosphotriesterase"/>
    <property type="match status" value="1"/>
</dbReference>
<dbReference type="AlphaFoldDB" id="A0A5B7X7R5"/>
<proteinExistence type="predicted"/>
<evidence type="ECO:0000256" key="1">
    <source>
        <dbReference type="SAM" id="SignalP"/>
    </source>
</evidence>
<keyword evidence="3" id="KW-1185">Reference proteome</keyword>
<dbReference type="Gene3D" id="2.120.10.30">
    <property type="entry name" value="TolB, C-terminal domain"/>
    <property type="match status" value="1"/>
</dbReference>
<dbReference type="InterPro" id="IPR011042">
    <property type="entry name" value="6-blade_b-propeller_TolB-like"/>
</dbReference>
<organism evidence="2 3">
    <name type="scientific">Antarcticibacterium flavum</name>
    <dbReference type="NCBI Taxonomy" id="2058175"/>
    <lineage>
        <taxon>Bacteria</taxon>
        <taxon>Pseudomonadati</taxon>
        <taxon>Bacteroidota</taxon>
        <taxon>Flavobacteriia</taxon>
        <taxon>Flavobacteriales</taxon>
        <taxon>Flavobacteriaceae</taxon>
        <taxon>Antarcticibacterium</taxon>
    </lineage>
</organism>
<feature type="chain" id="PRO_5022886793" description="SMP-30/Gluconolactonase/LRE-like region domain-containing protein" evidence="1">
    <location>
        <begin position="25"/>
        <end position="326"/>
    </location>
</feature>
<name>A0A5B7X7R5_9FLAO</name>
<evidence type="ECO:0000313" key="3">
    <source>
        <dbReference type="Proteomes" id="UP000309016"/>
    </source>
</evidence>
<dbReference type="Proteomes" id="UP000309016">
    <property type="component" value="Chromosome"/>
</dbReference>
<dbReference type="KEGG" id="afla:FHG64_18200"/>
<sequence length="326" mass="35760">MKISFLSTSARLLLVLLFACTANTHDVNEINEVANLSAKQKAHKAQVITIEEQDLYPEGIEYDIRNDRFLITSITRGNIGQVKDGVYSVWVSDDDLVATIGIHIDHTRKRVLVANASLESLAGLGAYDLEGNRIFYTDLGGLTPGANFANDVTVDQHGNAYVTDSFAGVIYKVDLQGNAKIFYENEDFIPAEGSFGLNGIDYDPRGFLLVSKTDSGELIKFPMDTPDNFTAVDLPVELNFPDGIYLKNPNELVIVSNDFGGENASVQTFRTNDRWESASLIAEFPTGAVFPTTATVKRNDIYVLYAHLDVLLSGGSRAEFSIVKAE</sequence>
<dbReference type="PANTHER" id="PTHR31460:SF3">
    <property type="entry name" value="MESOCENTIN"/>
    <property type="match status" value="1"/>
</dbReference>
<dbReference type="InterPro" id="IPR053224">
    <property type="entry name" value="Sensory_adhesion_molecule"/>
</dbReference>
<evidence type="ECO:0000313" key="2">
    <source>
        <dbReference type="EMBL" id="QCY71165.1"/>
    </source>
</evidence>
<dbReference type="OrthoDB" id="8584394at2"/>
<protein>
    <recommendedName>
        <fullName evidence="4">SMP-30/Gluconolactonase/LRE-like region domain-containing protein</fullName>
    </recommendedName>
</protein>
<keyword evidence="1" id="KW-0732">Signal</keyword>